<dbReference type="InterPro" id="IPR003587">
    <property type="entry name" value="Hint_dom_N"/>
</dbReference>
<evidence type="ECO:0000259" key="4">
    <source>
        <dbReference type="SMART" id="SM00306"/>
    </source>
</evidence>
<reference evidence="5 6" key="1">
    <citation type="submission" date="2021-01" db="EMBL/GenBank/DDBJ databases">
        <title>Whole genome shotgun sequence of Actinoplanes deccanensis NBRC 13994.</title>
        <authorList>
            <person name="Komaki H."/>
            <person name="Tamura T."/>
        </authorList>
    </citation>
    <scope>NUCLEOTIDE SEQUENCE [LARGE SCALE GENOMIC DNA]</scope>
    <source>
        <strain evidence="5 6">NBRC 13994</strain>
    </source>
</reference>
<evidence type="ECO:0000313" key="5">
    <source>
        <dbReference type="EMBL" id="GID71461.1"/>
    </source>
</evidence>
<feature type="region of interest" description="Disordered" evidence="2">
    <location>
        <begin position="851"/>
        <end position="871"/>
    </location>
</feature>
<feature type="compositionally biased region" description="Gly residues" evidence="2">
    <location>
        <begin position="1847"/>
        <end position="1860"/>
    </location>
</feature>
<evidence type="ECO:0000256" key="2">
    <source>
        <dbReference type="SAM" id="MobiDB-lite"/>
    </source>
</evidence>
<dbReference type="SUPFAM" id="SSF51294">
    <property type="entry name" value="Hedgehog/intein (Hint) domain"/>
    <property type="match status" value="1"/>
</dbReference>
<name>A0ABQ3XUN1_9ACTN</name>
<feature type="signal peptide" evidence="3">
    <location>
        <begin position="1"/>
        <end position="33"/>
    </location>
</feature>
<keyword evidence="1" id="KW-0677">Repeat</keyword>
<dbReference type="NCBIfam" id="TIGR01443">
    <property type="entry name" value="intein_Cterm"/>
    <property type="match status" value="1"/>
</dbReference>
<dbReference type="InterPro" id="IPR036844">
    <property type="entry name" value="Hint_dom_sf"/>
</dbReference>
<sequence>MSSTSSALSRRRRIATTLTAILVVGLLQAPAQAADPEPFTPPTPEPVPVVPVKDVPARPVAEAKQLAPASAQPAPAWPEAGSAIVDTTTTVAATADGLPVRVSRGSTQSAVRATQSGPARVRVEVLDRPTTEKAGVRGVLLRLGRADGTTAAGTATVTLDYRSFATAYGADWSSRLRLVALPACALTTPAKAQCAPQPLKSTNDAKAKTVSADVAVGASQTLIAATAAASGPAGDYAASSLSASSTWSVGGNSGSFNWSYPMRTPPGLGRPGPEVALSYSSQSVDGMHAASNNQPSWVGQGFDTTAGGFIERTYIPCADDMDGSANNDKKTGDLCWETDNATLSLAGHSGELIYNATQKLWHLRNDDGTRIQHKTGTVNGDEDDGEYWIVTTPDGLQYWFGTNRLPGWTTGKTETNSTLTVPVFGNDPNEACNASAFADSDCMQPWRWNLDYVVDPSGNSMSYWYQRDTNKYARNFDPDDAASYHRDAWLERIDYGTRRVNGVDSVFTALAPMRVDFAVDHRCLADCGTHDAVHWPDVPWDSACTGSSCPDSYTPTFWSTKRLKTVTTQVRNGASYRDVERWTLTHTFPDPGDGTRGGLWLSKLSHAGLVGGTKTVPDVEFTPVGMANRVDTIDFALAMKWMRIEKIRYETGGSVDITYSPQDCQADEPRPAPESNTRRCYPVRWIPEGKSAPVTDWFNKYVVTSIYENDNTGGIPPLGSPRVAYYYEYLDGAAWHYTDDDGLVKKNFKTWSDYRGYGKVAVRVGDGSDRTYTETRYFRGMNGDRADSAGGVKARTVDGIADDDWHAGAVRETKVFNGPGGALISRQVNTPWASGPTATRTINGDTVTARFTGTGTSTSHTTLDGGRGERTTKTVTTYDSYGMPYIVDDLGQDGVAGDERCTRTEFARNTTAWILNKPKRARSFAVACANTSGTLTEADVISETRTFYDGDLTWTAAPSKGLPTQTQEMSAWNNGTPTFLVVNKATYDDHGRIKTVSDANNAQTTTNYTPAADGPVTSTVTKNPMQHETETTLEPAWGLPVTVVDPNGKRTDIRYDALGRTTDVWGPGQTKDAEPATEKYSYDINNDAASVVSTSTLNPAGGYVTTYALFDGLLRPRQTQAPSPSGGRLLTESFYDTAGRQVLTFGTYHASGTPGGTLTSVDRAFVKRQTRTVYDGAGRVTAEVFQPDGVERWRTSTAYGGDRTDVTPPAGGTATSTVTDARGRPVQLRQYHSAAPTPQTAGSWDATTYAYDRRGYLTKVADTLGNDWVYTYDVRGRATTVDDPDKGKATLTYDNVGNVSTVTDARGKKLAYAYDPLNRKRSAYDNRIGGFERAQWIYDTVQRGYLSQSTRFVGADAYQSKVLEYDDSYQPTKTAIVIPDGETGLAGTYNYTATYNVDGSTASTGIPGTNTGLPAETLSYDYTALGQQRTLTTLYGTQNLTYINDTVYNALGEVDQIDRHLGSGGHVYTAFSREDGTRRITKVMTARDTVTPAVLSETSYEYDPAGNITKVVDAAPDPQDDTQCFTFDYLDRLTEAWTPANGDCTAAPAVTLLGGPAAYWNSWQYDKIGNRTKETVHSAAGETLTEYTHPVPGSTAVRPHAVTAVSGATNASYTYDQAGNMLTRPAPSTGTQTLTWDAEGLLESSADATGLTTYIYDAGGSRLIRRDPDGKTLYLPGQEIRYSNSTATTTCTRYYTFADSTIASRTNTGLTWLATDHQGTAQIAIAAGTLQATTRKQTPFGDPRGAASAWPNDKGFVGGTIDNTGLTHLGAREYDPQLGRFISVDPIQDLNDPQQWNAYAYANNNPITFSDPTGLVVDKDRPGCAAGNGGSCNNYVNPNNGNPSGWKSGGGSGSGSGQGSSSGFADDDDYVGKATGWENPETGDAQVCVTGFGCMDKWQITNIEAYLDAYNASVDQLVKKNGGQPLRDFQYAQAMLEACMSGENELTNCSGQAYHALNDAWSLAATAAKEGDQGVSNGNVAVAAAFAALVGYGETVTSLTGCGMRPLGGRKSFSGETRVLMADGTTKPIKDVKVGDVVLATDPRTGEEGPHSVTATWSHLDDLFTLAVNGKKLITTEDHPFWDERDGRWERADQLNPGDLLLDPANHAVFVDGFSTSERRTAAAYNLTVDGLHTYYVLAGNTPVLVHNCGTDIVKYDPDFALGQLTQGRVAKASELDSFGASQGWTRSRTANGPIKYTDENGIVRITIKRGSGRAPGSESPHVEMRNAAGERVDPYGNPVTRKSLGNHTSIDYDLP</sequence>
<feature type="chain" id="PRO_5045559721" description="Hint domain-containing protein" evidence="3">
    <location>
        <begin position="34"/>
        <end position="2256"/>
    </location>
</feature>
<feature type="region of interest" description="Disordered" evidence="2">
    <location>
        <begin position="2211"/>
        <end position="2256"/>
    </location>
</feature>
<feature type="domain" description="Hint" evidence="4">
    <location>
        <begin position="2010"/>
        <end position="2105"/>
    </location>
</feature>
<protein>
    <recommendedName>
        <fullName evidence="4">Hint domain-containing protein</fullName>
    </recommendedName>
</protein>
<dbReference type="Gene3D" id="2.170.16.10">
    <property type="entry name" value="Hedgehog/Intein (Hint) domain"/>
    <property type="match status" value="1"/>
</dbReference>
<dbReference type="NCBIfam" id="TIGR03696">
    <property type="entry name" value="Rhs_assc_core"/>
    <property type="match status" value="1"/>
</dbReference>
<dbReference type="InterPro" id="IPR006141">
    <property type="entry name" value="Intein_N"/>
</dbReference>
<comment type="caution">
    <text evidence="5">The sequence shown here is derived from an EMBL/GenBank/DDBJ whole genome shotgun (WGS) entry which is preliminary data.</text>
</comment>
<evidence type="ECO:0000313" key="6">
    <source>
        <dbReference type="Proteomes" id="UP000609879"/>
    </source>
</evidence>
<feature type="compositionally biased region" description="Basic and acidic residues" evidence="2">
    <location>
        <begin position="2221"/>
        <end position="2234"/>
    </location>
</feature>
<evidence type="ECO:0000256" key="3">
    <source>
        <dbReference type="SAM" id="SignalP"/>
    </source>
</evidence>
<feature type="compositionally biased region" description="Low complexity" evidence="2">
    <location>
        <begin position="852"/>
        <end position="862"/>
    </location>
</feature>
<dbReference type="InterPro" id="IPR050708">
    <property type="entry name" value="T6SS_VgrG/RHS"/>
</dbReference>
<dbReference type="Proteomes" id="UP000609879">
    <property type="component" value="Unassembled WGS sequence"/>
</dbReference>
<organism evidence="5 6">
    <name type="scientific">Paractinoplanes deccanensis</name>
    <dbReference type="NCBI Taxonomy" id="113561"/>
    <lineage>
        <taxon>Bacteria</taxon>
        <taxon>Bacillati</taxon>
        <taxon>Actinomycetota</taxon>
        <taxon>Actinomycetes</taxon>
        <taxon>Micromonosporales</taxon>
        <taxon>Micromonosporaceae</taxon>
        <taxon>Paractinoplanes</taxon>
    </lineage>
</organism>
<dbReference type="Pfam" id="PF25023">
    <property type="entry name" value="TEN_YD-shell"/>
    <property type="match status" value="2"/>
</dbReference>
<dbReference type="RefSeq" id="WP_203759388.1">
    <property type="nucleotide sequence ID" value="NZ_BAAABO010000004.1"/>
</dbReference>
<dbReference type="PROSITE" id="PS50818">
    <property type="entry name" value="INTEIN_C_TER"/>
    <property type="match status" value="1"/>
</dbReference>
<dbReference type="SMART" id="SM00306">
    <property type="entry name" value="HintN"/>
    <property type="match status" value="1"/>
</dbReference>
<dbReference type="PANTHER" id="PTHR32305">
    <property type="match status" value="1"/>
</dbReference>
<feature type="region of interest" description="Disordered" evidence="2">
    <location>
        <begin position="1843"/>
        <end position="1878"/>
    </location>
</feature>
<proteinExistence type="predicted"/>
<dbReference type="InterPro" id="IPR006311">
    <property type="entry name" value="TAT_signal"/>
</dbReference>
<dbReference type="InterPro" id="IPR056823">
    <property type="entry name" value="TEN-like_YD-shell"/>
</dbReference>
<dbReference type="PANTHER" id="PTHR32305:SF17">
    <property type="entry name" value="TRNA NUCLEASE WAPA"/>
    <property type="match status" value="1"/>
</dbReference>
<dbReference type="Pfam" id="PF07591">
    <property type="entry name" value="PT-HINT"/>
    <property type="match status" value="1"/>
</dbReference>
<dbReference type="InterPro" id="IPR022385">
    <property type="entry name" value="Rhs_assc_core"/>
</dbReference>
<dbReference type="PROSITE" id="PS51318">
    <property type="entry name" value="TAT"/>
    <property type="match status" value="1"/>
</dbReference>
<dbReference type="EMBL" id="BOMI01000002">
    <property type="protein sequence ID" value="GID71461.1"/>
    <property type="molecule type" value="Genomic_DNA"/>
</dbReference>
<keyword evidence="6" id="KW-1185">Reference proteome</keyword>
<keyword evidence="3" id="KW-0732">Signal</keyword>
<dbReference type="PROSITE" id="PS50817">
    <property type="entry name" value="INTEIN_N_TER"/>
    <property type="match status" value="1"/>
</dbReference>
<dbReference type="InterPro" id="IPR006530">
    <property type="entry name" value="YD"/>
</dbReference>
<gene>
    <name evidence="5" type="ORF">Ade02nite_01020</name>
</gene>
<dbReference type="InterPro" id="IPR030934">
    <property type="entry name" value="Intein_C"/>
</dbReference>
<evidence type="ECO:0000256" key="1">
    <source>
        <dbReference type="ARBA" id="ARBA00022737"/>
    </source>
</evidence>
<dbReference type="CDD" id="cd00081">
    <property type="entry name" value="Hint"/>
    <property type="match status" value="1"/>
</dbReference>
<dbReference type="NCBIfam" id="TIGR01643">
    <property type="entry name" value="YD_repeat_2x"/>
    <property type="match status" value="1"/>
</dbReference>
<accession>A0ABQ3XUN1</accession>
<dbReference type="Gene3D" id="2.180.10.10">
    <property type="entry name" value="RHS repeat-associated core"/>
    <property type="match status" value="2"/>
</dbReference>